<organism evidence="2 3">
    <name type="scientific">Chitinophaga qingshengii</name>
    <dbReference type="NCBI Taxonomy" id="1569794"/>
    <lineage>
        <taxon>Bacteria</taxon>
        <taxon>Pseudomonadati</taxon>
        <taxon>Bacteroidota</taxon>
        <taxon>Chitinophagia</taxon>
        <taxon>Chitinophagales</taxon>
        <taxon>Chitinophagaceae</taxon>
        <taxon>Chitinophaga</taxon>
    </lineage>
</organism>
<feature type="chain" id="PRO_5045832924" evidence="1">
    <location>
        <begin position="20"/>
        <end position="159"/>
    </location>
</feature>
<comment type="caution">
    <text evidence="2">The sequence shown here is derived from an EMBL/GenBank/DDBJ whole genome shotgun (WGS) entry which is preliminary data.</text>
</comment>
<dbReference type="Pfam" id="PF16267">
    <property type="entry name" value="DUF4920"/>
    <property type="match status" value="1"/>
</dbReference>
<dbReference type="EMBL" id="JACVFC010000003">
    <property type="protein sequence ID" value="MBC9933063.1"/>
    <property type="molecule type" value="Genomic_DNA"/>
</dbReference>
<evidence type="ECO:0000313" key="3">
    <source>
        <dbReference type="Proteomes" id="UP000659124"/>
    </source>
</evidence>
<keyword evidence="1" id="KW-0732">Signal</keyword>
<proteinExistence type="predicted"/>
<evidence type="ECO:0000313" key="2">
    <source>
        <dbReference type="EMBL" id="MBC9933063.1"/>
    </source>
</evidence>
<dbReference type="InterPro" id="IPR032577">
    <property type="entry name" value="DUF4920"/>
</dbReference>
<feature type="signal peptide" evidence="1">
    <location>
        <begin position="1"/>
        <end position="19"/>
    </location>
</feature>
<dbReference type="RefSeq" id="WP_188090188.1">
    <property type="nucleotide sequence ID" value="NZ_JACVFC010000003.1"/>
</dbReference>
<accession>A0ABR7TSS9</accession>
<protein>
    <submittedName>
        <fullName evidence="2">DUF4920 domain-containing protein</fullName>
    </submittedName>
</protein>
<gene>
    <name evidence="2" type="ORF">ICL07_21925</name>
</gene>
<sequence>MYKMMLCSLLITISLAAVAQPPKGKATPNTTYGAGITATDAIDAAKLPSLLNNDTNKLAVKIKAQVLDVCPKKGCWMQLKINDSTTAFVKMKDYAFFVPLDIKGKTIVLDGEAYQHVTSVKELQHYAQDAGKPQAAIDAITQPKREIRYTASGIRVVQP</sequence>
<dbReference type="Proteomes" id="UP000659124">
    <property type="component" value="Unassembled WGS sequence"/>
</dbReference>
<name>A0ABR7TSS9_9BACT</name>
<keyword evidence="3" id="KW-1185">Reference proteome</keyword>
<reference evidence="2 3" key="1">
    <citation type="submission" date="2020-09" db="EMBL/GenBank/DDBJ databases">
        <title>Genome sequences of type strains of Chitinophaga qingshengii and Chitinophaga varians.</title>
        <authorList>
            <person name="Kittiwongwattana C."/>
        </authorList>
    </citation>
    <scope>NUCLEOTIDE SEQUENCE [LARGE SCALE GENOMIC DNA]</scope>
    <source>
        <strain evidence="2 3">JCM 30026</strain>
    </source>
</reference>
<evidence type="ECO:0000256" key="1">
    <source>
        <dbReference type="SAM" id="SignalP"/>
    </source>
</evidence>